<evidence type="ECO:0000313" key="18">
    <source>
        <dbReference type="Proteomes" id="UP001152803"/>
    </source>
</evidence>
<keyword evidence="18" id="KW-1185">Reference proteome</keyword>
<accession>A0A9Q1D706</accession>
<evidence type="ECO:0000256" key="12">
    <source>
        <dbReference type="ARBA" id="ARBA00055219"/>
    </source>
</evidence>
<dbReference type="GO" id="GO:0005737">
    <property type="term" value="C:cytoplasm"/>
    <property type="evidence" value="ECO:0007669"/>
    <property type="project" value="TreeGrafter"/>
</dbReference>
<comment type="subunit">
    <text evidence="13">Binds PP1.</text>
</comment>
<evidence type="ECO:0000256" key="10">
    <source>
        <dbReference type="ARBA" id="ARBA00023288"/>
    </source>
</evidence>
<dbReference type="InterPro" id="IPR051226">
    <property type="entry name" value="PP1_Regulatory_Subunit"/>
</dbReference>
<dbReference type="InterPro" id="IPR002110">
    <property type="entry name" value="Ankyrin_rpt"/>
</dbReference>
<keyword evidence="7" id="KW-0175">Coiled coil</keyword>
<dbReference type="PANTHER" id="PTHR24179:SF31">
    <property type="entry name" value="PROTEIN PHOSPHATASE 1 REGULATORY INHIBITOR SUBUNIT 16B"/>
    <property type="match status" value="1"/>
</dbReference>
<dbReference type="PANTHER" id="PTHR24179">
    <property type="entry name" value="PROTEIN PHOSPHATASE 1 REGULATORY SUBUNIT 12"/>
    <property type="match status" value="1"/>
</dbReference>
<evidence type="ECO:0000256" key="3">
    <source>
        <dbReference type="ARBA" id="ARBA00022481"/>
    </source>
</evidence>
<dbReference type="AlphaFoldDB" id="A0A9Q1D706"/>
<proteinExistence type="predicted"/>
<feature type="compositionally biased region" description="Low complexity" evidence="16">
    <location>
        <begin position="386"/>
        <end position="399"/>
    </location>
</feature>
<gene>
    <name evidence="17" type="ORF">COCON_G00183990</name>
</gene>
<sequence>MANHVELLNELQQLEKVPSLERLRAAQRRRSQQLKRWALYEKEMQSRKRKAEKRRGGLPPPSALDGRKRVSFSASVALLEASARNDSEEVRYLLKNNVSPDLCNEDGLTALHQCCIDNYEDMVKVLLNRGACVNAQDNELWTPLHAAATCGHACLVKVLVSHGADLLAVNSDGNMPYDLCEDDPTLDIIETAMANRGITQEMINETRASLERRMLEDIQALIQDNEDVNLQDSQGATLLHIAAANGYVQAAELLLEGGARMDQRDTDGWQPLHAAACWGQMHVAELLVSHGASLNSKTFLDETPIDLCEDEEFRAVLLDLKHKHDIIMKSQLKHKTSLCRRTSSAGSRGKVVRRASLSDRHNLCRKEYETEAIVWRGGREEESDQENSQSEKPWTARADPSPPPAAPPSALEEPRERAQTLSELKKQRAAAKLLSYPLLNGHLGNGSLKLPETEAGPEDSARMPLVSSNGSAVYYTPASGDPPLLRLKQPMEEEEAKDRPCCRVS</sequence>
<dbReference type="OrthoDB" id="19014at2759"/>
<dbReference type="PROSITE" id="PS50297">
    <property type="entry name" value="ANK_REP_REGION"/>
    <property type="match status" value="4"/>
</dbReference>
<evidence type="ECO:0000256" key="2">
    <source>
        <dbReference type="ARBA" id="ARBA00022475"/>
    </source>
</evidence>
<feature type="region of interest" description="Disordered" evidence="16">
    <location>
        <begin position="441"/>
        <end position="505"/>
    </location>
</feature>
<keyword evidence="2" id="KW-1003">Cell membrane</keyword>
<evidence type="ECO:0000256" key="15">
    <source>
        <dbReference type="PROSITE-ProRule" id="PRU00023"/>
    </source>
</evidence>
<comment type="function">
    <text evidence="12">Inhibits protein phosphatase 1 activity toward phosphorylase, myosin light chain and myosin substrates.</text>
</comment>
<feature type="repeat" description="ANK" evidence="15">
    <location>
        <begin position="234"/>
        <end position="266"/>
    </location>
</feature>
<evidence type="ECO:0000256" key="16">
    <source>
        <dbReference type="SAM" id="MobiDB-lite"/>
    </source>
</evidence>
<dbReference type="EMBL" id="JAFJMO010000013">
    <property type="protein sequence ID" value="KAJ8259387.1"/>
    <property type="molecule type" value="Genomic_DNA"/>
</dbReference>
<evidence type="ECO:0000256" key="8">
    <source>
        <dbReference type="ARBA" id="ARBA00023136"/>
    </source>
</evidence>
<keyword evidence="10" id="KW-0449">Lipoprotein</keyword>
<feature type="compositionally biased region" description="Basic and acidic residues" evidence="16">
    <location>
        <begin position="496"/>
        <end position="505"/>
    </location>
</feature>
<dbReference type="Gene3D" id="1.25.40.20">
    <property type="entry name" value="Ankyrin repeat-containing domain"/>
    <property type="match status" value="2"/>
</dbReference>
<protein>
    <recommendedName>
        <fullName evidence="14">Protein phosphatase 1 regulatory subunit 16A</fullName>
    </recommendedName>
</protein>
<feature type="region of interest" description="Disordered" evidence="16">
    <location>
        <begin position="45"/>
        <end position="66"/>
    </location>
</feature>
<organism evidence="17 18">
    <name type="scientific">Conger conger</name>
    <name type="common">Conger eel</name>
    <name type="synonym">Muraena conger</name>
    <dbReference type="NCBI Taxonomy" id="82655"/>
    <lineage>
        <taxon>Eukaryota</taxon>
        <taxon>Metazoa</taxon>
        <taxon>Chordata</taxon>
        <taxon>Craniata</taxon>
        <taxon>Vertebrata</taxon>
        <taxon>Euteleostomi</taxon>
        <taxon>Actinopterygii</taxon>
        <taxon>Neopterygii</taxon>
        <taxon>Teleostei</taxon>
        <taxon>Anguilliformes</taxon>
        <taxon>Congridae</taxon>
        <taxon>Conger</taxon>
    </lineage>
</organism>
<comment type="caution">
    <text evidence="17">The sequence shown here is derived from an EMBL/GenBank/DDBJ whole genome shotgun (WGS) entry which is preliminary data.</text>
</comment>
<dbReference type="SMART" id="SM00248">
    <property type="entry name" value="ANK"/>
    <property type="match status" value="5"/>
</dbReference>
<evidence type="ECO:0000256" key="6">
    <source>
        <dbReference type="ARBA" id="ARBA00023043"/>
    </source>
</evidence>
<feature type="region of interest" description="Disordered" evidence="16">
    <location>
        <begin position="376"/>
        <end position="417"/>
    </location>
</feature>
<feature type="repeat" description="ANK" evidence="15">
    <location>
        <begin position="139"/>
        <end position="171"/>
    </location>
</feature>
<dbReference type="FunFam" id="1.25.40.20:FF:000079">
    <property type="entry name" value="Protein phosphatase 1 regulatory subunit 16B"/>
    <property type="match status" value="1"/>
</dbReference>
<reference evidence="17" key="1">
    <citation type="journal article" date="2023" name="Science">
        <title>Genome structures resolve the early diversification of teleost fishes.</title>
        <authorList>
            <person name="Parey E."/>
            <person name="Louis A."/>
            <person name="Montfort J."/>
            <person name="Bouchez O."/>
            <person name="Roques C."/>
            <person name="Iampietro C."/>
            <person name="Lluch J."/>
            <person name="Castinel A."/>
            <person name="Donnadieu C."/>
            <person name="Desvignes T."/>
            <person name="Floi Bucao C."/>
            <person name="Jouanno E."/>
            <person name="Wen M."/>
            <person name="Mejri S."/>
            <person name="Dirks R."/>
            <person name="Jansen H."/>
            <person name="Henkel C."/>
            <person name="Chen W.J."/>
            <person name="Zahm M."/>
            <person name="Cabau C."/>
            <person name="Klopp C."/>
            <person name="Thompson A.W."/>
            <person name="Robinson-Rechavi M."/>
            <person name="Braasch I."/>
            <person name="Lecointre G."/>
            <person name="Bobe J."/>
            <person name="Postlethwait J.H."/>
            <person name="Berthelot C."/>
            <person name="Roest Crollius H."/>
            <person name="Guiguen Y."/>
        </authorList>
    </citation>
    <scope>NUCLEOTIDE SEQUENCE</scope>
    <source>
        <strain evidence="17">Concon-B</strain>
    </source>
</reference>
<keyword evidence="5" id="KW-0677">Repeat</keyword>
<evidence type="ECO:0000256" key="11">
    <source>
        <dbReference type="ARBA" id="ARBA00023289"/>
    </source>
</evidence>
<evidence type="ECO:0000313" key="17">
    <source>
        <dbReference type="EMBL" id="KAJ8259387.1"/>
    </source>
</evidence>
<dbReference type="GO" id="GO:0004857">
    <property type="term" value="F:enzyme inhibitor activity"/>
    <property type="evidence" value="ECO:0007669"/>
    <property type="project" value="TreeGrafter"/>
</dbReference>
<dbReference type="GO" id="GO:0061028">
    <property type="term" value="P:establishment of endothelial barrier"/>
    <property type="evidence" value="ECO:0007669"/>
    <property type="project" value="TreeGrafter"/>
</dbReference>
<name>A0A9Q1D706_CONCO</name>
<keyword evidence="8" id="KW-0472">Membrane</keyword>
<feature type="repeat" description="ANK" evidence="15">
    <location>
        <begin position="267"/>
        <end position="299"/>
    </location>
</feature>
<keyword evidence="3" id="KW-0488">Methylation</keyword>
<feature type="repeat" description="ANK" evidence="15">
    <location>
        <begin position="106"/>
        <end position="138"/>
    </location>
</feature>
<dbReference type="GO" id="GO:0005886">
    <property type="term" value="C:plasma membrane"/>
    <property type="evidence" value="ECO:0007669"/>
    <property type="project" value="UniProtKB-SubCell"/>
</dbReference>
<evidence type="ECO:0000256" key="5">
    <source>
        <dbReference type="ARBA" id="ARBA00022737"/>
    </source>
</evidence>
<dbReference type="GO" id="GO:0017020">
    <property type="term" value="F:myosin phosphatase regulator activity"/>
    <property type="evidence" value="ECO:0007669"/>
    <property type="project" value="TreeGrafter"/>
</dbReference>
<dbReference type="Proteomes" id="UP001152803">
    <property type="component" value="Unassembled WGS sequence"/>
</dbReference>
<evidence type="ECO:0000256" key="13">
    <source>
        <dbReference type="ARBA" id="ARBA00063230"/>
    </source>
</evidence>
<keyword evidence="6 15" id="KW-0040">ANK repeat</keyword>
<keyword evidence="9" id="KW-0564">Palmitate</keyword>
<dbReference type="FunFam" id="1.25.40.20:FF:000198">
    <property type="entry name" value="Myosin binding subunit, isoform P"/>
    <property type="match status" value="1"/>
</dbReference>
<keyword evidence="4" id="KW-0597">Phosphoprotein</keyword>
<dbReference type="SUPFAM" id="SSF48403">
    <property type="entry name" value="Ankyrin repeat"/>
    <property type="match status" value="1"/>
</dbReference>
<evidence type="ECO:0000256" key="9">
    <source>
        <dbReference type="ARBA" id="ARBA00023139"/>
    </source>
</evidence>
<comment type="subcellular location">
    <subcellularLocation>
        <location evidence="1">Cell membrane</location>
        <topology evidence="1">Lipid-anchor</topology>
    </subcellularLocation>
</comment>
<evidence type="ECO:0000256" key="14">
    <source>
        <dbReference type="ARBA" id="ARBA00072668"/>
    </source>
</evidence>
<dbReference type="InterPro" id="IPR036770">
    <property type="entry name" value="Ankyrin_rpt-contain_sf"/>
</dbReference>
<dbReference type="PROSITE" id="PS50088">
    <property type="entry name" value="ANK_REPEAT"/>
    <property type="match status" value="4"/>
</dbReference>
<evidence type="ECO:0000256" key="1">
    <source>
        <dbReference type="ARBA" id="ARBA00004193"/>
    </source>
</evidence>
<keyword evidence="11" id="KW-0636">Prenylation</keyword>
<dbReference type="Pfam" id="PF12796">
    <property type="entry name" value="Ank_2"/>
    <property type="match status" value="2"/>
</dbReference>
<evidence type="ECO:0000256" key="7">
    <source>
        <dbReference type="ARBA" id="ARBA00023054"/>
    </source>
</evidence>
<dbReference type="PRINTS" id="PR01415">
    <property type="entry name" value="ANKYRIN"/>
</dbReference>
<evidence type="ECO:0000256" key="4">
    <source>
        <dbReference type="ARBA" id="ARBA00022553"/>
    </source>
</evidence>
<dbReference type="GO" id="GO:1903670">
    <property type="term" value="P:regulation of sprouting angiogenesis"/>
    <property type="evidence" value="ECO:0007669"/>
    <property type="project" value="TreeGrafter"/>
</dbReference>